<reference evidence="6 7" key="1">
    <citation type="journal article" date="2017" name="Int. J. Syst. Evol. Microbiol.">
        <title>Brenneria populi subsp. brevivirga subsp. nov. isolated from symptomatic bark of Populus x euramericana canker, and description of Brenneria populi subsp. populi subsp. nov.</title>
        <authorList>
            <person name="Zheng M.H."/>
            <person name="Piao C.G."/>
            <person name="Xue H."/>
            <person name="Guo M.W."/>
            <person name="Li Y."/>
        </authorList>
    </citation>
    <scope>NUCLEOTIDE SEQUENCE [LARGE SCALE GENOMIC DNA]</scope>
    <source>
        <strain evidence="6 7">D9-5</strain>
    </source>
</reference>
<evidence type="ECO:0000256" key="3">
    <source>
        <dbReference type="ARBA" id="ARBA00022741"/>
    </source>
</evidence>
<dbReference type="PROSITE" id="PS50893">
    <property type="entry name" value="ABC_TRANSPORTER_2"/>
    <property type="match status" value="1"/>
</dbReference>
<dbReference type="InterPro" id="IPR003593">
    <property type="entry name" value="AAA+_ATPase"/>
</dbReference>
<keyword evidence="3" id="KW-0547">Nucleotide-binding</keyword>
<organism evidence="6 7">
    <name type="scientific">Brenneria populi</name>
    <dbReference type="NCBI Taxonomy" id="1505588"/>
    <lineage>
        <taxon>Bacteria</taxon>
        <taxon>Pseudomonadati</taxon>
        <taxon>Pseudomonadota</taxon>
        <taxon>Gammaproteobacteria</taxon>
        <taxon>Enterobacterales</taxon>
        <taxon>Pectobacteriaceae</taxon>
        <taxon>Brenneria</taxon>
    </lineage>
</organism>
<keyword evidence="4 6" id="KW-0067">ATP-binding</keyword>
<dbReference type="SMART" id="SM00382">
    <property type="entry name" value="AAA"/>
    <property type="match status" value="1"/>
</dbReference>
<dbReference type="Pfam" id="PF00005">
    <property type="entry name" value="ABC_tran"/>
    <property type="match status" value="1"/>
</dbReference>
<protein>
    <submittedName>
        <fullName evidence="6">ABC transporter ATP-binding protein</fullName>
    </submittedName>
</protein>
<dbReference type="InterPro" id="IPR003439">
    <property type="entry name" value="ABC_transporter-like_ATP-bd"/>
</dbReference>
<evidence type="ECO:0000256" key="4">
    <source>
        <dbReference type="ARBA" id="ARBA00022840"/>
    </source>
</evidence>
<dbReference type="InterPro" id="IPR027417">
    <property type="entry name" value="P-loop_NTPase"/>
</dbReference>
<gene>
    <name evidence="6" type="ORF">VSX58_21390</name>
</gene>
<sequence>MSQIRLSAEALVYGYSPGKGLSEPLDICCRAGEITAVLGVNGRGKTTLIHTLLGRLPPLSGQIRRHGRIGFVPQLFTPPFSYSVLDMVLMGRAAHVGLFSMPSARDVAIAEEALATLGISALAEKAFGRLSGGQRQLALIARALASQCHTLILDEPMAALDLKNQAVVLRLLKHLATARGLSILLTTHDPAHALTIAQQALLLMAERQYLYGRCDAVLNEENLSRLYGIAVKQATVAALRPYRTLVPIFTPSEEP</sequence>
<dbReference type="InterPro" id="IPR017871">
    <property type="entry name" value="ABC_transporter-like_CS"/>
</dbReference>
<comment type="caution">
    <text evidence="6">The sequence shown here is derived from an EMBL/GenBank/DDBJ whole genome shotgun (WGS) entry which is preliminary data.</text>
</comment>
<dbReference type="Proteomes" id="UP001309705">
    <property type="component" value="Unassembled WGS sequence"/>
</dbReference>
<evidence type="ECO:0000313" key="6">
    <source>
        <dbReference type="EMBL" id="MEC5345148.1"/>
    </source>
</evidence>
<accession>A0ABU6JXD6</accession>
<evidence type="ECO:0000313" key="7">
    <source>
        <dbReference type="Proteomes" id="UP001309705"/>
    </source>
</evidence>
<dbReference type="GO" id="GO:0005524">
    <property type="term" value="F:ATP binding"/>
    <property type="evidence" value="ECO:0007669"/>
    <property type="project" value="UniProtKB-KW"/>
</dbReference>
<keyword evidence="2" id="KW-0813">Transport</keyword>
<feature type="domain" description="ABC transporter" evidence="5">
    <location>
        <begin position="6"/>
        <end position="230"/>
    </location>
</feature>
<evidence type="ECO:0000259" key="5">
    <source>
        <dbReference type="PROSITE" id="PS50893"/>
    </source>
</evidence>
<dbReference type="SUPFAM" id="SSF52540">
    <property type="entry name" value="P-loop containing nucleoside triphosphate hydrolases"/>
    <property type="match status" value="1"/>
</dbReference>
<dbReference type="PANTHER" id="PTHR42734">
    <property type="entry name" value="METAL TRANSPORT SYSTEM ATP-BINDING PROTEIN TM_0124-RELATED"/>
    <property type="match status" value="1"/>
</dbReference>
<evidence type="ECO:0000256" key="1">
    <source>
        <dbReference type="ARBA" id="ARBA00005417"/>
    </source>
</evidence>
<dbReference type="PROSITE" id="PS00211">
    <property type="entry name" value="ABC_TRANSPORTER_1"/>
    <property type="match status" value="1"/>
</dbReference>
<dbReference type="EMBL" id="JAYWTM010000041">
    <property type="protein sequence ID" value="MEC5345148.1"/>
    <property type="molecule type" value="Genomic_DNA"/>
</dbReference>
<dbReference type="RefSeq" id="WP_327619847.1">
    <property type="nucleotide sequence ID" value="NZ_JAYWTM010000041.1"/>
</dbReference>
<dbReference type="InterPro" id="IPR050153">
    <property type="entry name" value="Metal_Ion_Import_ABC"/>
</dbReference>
<keyword evidence="7" id="KW-1185">Reference proteome</keyword>
<comment type="similarity">
    <text evidence="1">Belongs to the ABC transporter superfamily.</text>
</comment>
<name>A0ABU6JXD6_9GAMM</name>
<proteinExistence type="inferred from homology"/>
<dbReference type="PANTHER" id="PTHR42734:SF6">
    <property type="entry name" value="MOLYBDATE IMPORT ATP-BINDING PROTEIN MOLC"/>
    <property type="match status" value="1"/>
</dbReference>
<evidence type="ECO:0000256" key="2">
    <source>
        <dbReference type="ARBA" id="ARBA00022448"/>
    </source>
</evidence>
<dbReference type="Gene3D" id="3.40.50.300">
    <property type="entry name" value="P-loop containing nucleotide triphosphate hydrolases"/>
    <property type="match status" value="1"/>
</dbReference>